<feature type="transmembrane region" description="Helical" evidence="1">
    <location>
        <begin position="84"/>
        <end position="103"/>
    </location>
</feature>
<keyword evidence="1" id="KW-1133">Transmembrane helix</keyword>
<organism evidence="2 3">
    <name type="scientific">Autumnicola lenta</name>
    <dbReference type="NCBI Taxonomy" id="3075593"/>
    <lineage>
        <taxon>Bacteria</taxon>
        <taxon>Pseudomonadati</taxon>
        <taxon>Bacteroidota</taxon>
        <taxon>Flavobacteriia</taxon>
        <taxon>Flavobacteriales</taxon>
        <taxon>Flavobacteriaceae</taxon>
        <taxon>Autumnicola</taxon>
    </lineage>
</organism>
<gene>
    <name evidence="2" type="ORF">RM545_11360</name>
</gene>
<proteinExistence type="predicted"/>
<comment type="caution">
    <text evidence="2">The sequence shown here is derived from an EMBL/GenBank/DDBJ whole genome shotgun (WGS) entry which is preliminary data.</text>
</comment>
<accession>A0ABU3CLR3</accession>
<evidence type="ECO:0000313" key="3">
    <source>
        <dbReference type="Proteomes" id="UP001245285"/>
    </source>
</evidence>
<keyword evidence="3" id="KW-1185">Reference proteome</keyword>
<dbReference type="Proteomes" id="UP001245285">
    <property type="component" value="Unassembled WGS sequence"/>
</dbReference>
<keyword evidence="1" id="KW-0812">Transmembrane</keyword>
<protein>
    <submittedName>
        <fullName evidence="2">Uncharacterized protein</fullName>
    </submittedName>
</protein>
<reference evidence="2 3" key="1">
    <citation type="submission" date="2023-09" db="EMBL/GenBank/DDBJ databases">
        <authorList>
            <person name="Rey-Velasco X."/>
        </authorList>
    </citation>
    <scope>NUCLEOTIDE SEQUENCE [LARGE SCALE GENOMIC DNA]</scope>
    <source>
        <strain evidence="2 3">F260</strain>
    </source>
</reference>
<evidence type="ECO:0000256" key="1">
    <source>
        <dbReference type="SAM" id="Phobius"/>
    </source>
</evidence>
<keyword evidence="1" id="KW-0472">Membrane</keyword>
<dbReference type="EMBL" id="JAVRHO010000015">
    <property type="protein sequence ID" value="MDT0647287.1"/>
    <property type="molecule type" value="Genomic_DNA"/>
</dbReference>
<sequence length="174" mass="19824">MEKNKLPYKPNSGFKLPDNYFDDLTSRLMDSIDSDSTDNNPLLTEIESSGFKVPEGYFENFEVELSPKEEKETKVIPLFSKRNLYYASGVAAIVIAIFSTFHLDSSPESTWDNVKLSAIENYIDAGYTDLSPLEITNFLYEGNYVVETNFDNLNSDAVYDYLDENVEDPAYILE</sequence>
<dbReference type="RefSeq" id="WP_311495399.1">
    <property type="nucleotide sequence ID" value="NZ_JAVRHO010000015.1"/>
</dbReference>
<name>A0ABU3CLR3_9FLAO</name>
<evidence type="ECO:0000313" key="2">
    <source>
        <dbReference type="EMBL" id="MDT0647287.1"/>
    </source>
</evidence>